<dbReference type="Proteomes" id="UP000634136">
    <property type="component" value="Unassembled WGS sequence"/>
</dbReference>
<dbReference type="AlphaFoldDB" id="A0A834WHI0"/>
<evidence type="ECO:0000313" key="2">
    <source>
        <dbReference type="Proteomes" id="UP000634136"/>
    </source>
</evidence>
<comment type="caution">
    <text evidence="1">The sequence shown here is derived from an EMBL/GenBank/DDBJ whole genome shotgun (WGS) entry which is preliminary data.</text>
</comment>
<evidence type="ECO:0000313" key="1">
    <source>
        <dbReference type="EMBL" id="KAF7817219.1"/>
    </source>
</evidence>
<organism evidence="1 2">
    <name type="scientific">Senna tora</name>
    <dbReference type="NCBI Taxonomy" id="362788"/>
    <lineage>
        <taxon>Eukaryota</taxon>
        <taxon>Viridiplantae</taxon>
        <taxon>Streptophyta</taxon>
        <taxon>Embryophyta</taxon>
        <taxon>Tracheophyta</taxon>
        <taxon>Spermatophyta</taxon>
        <taxon>Magnoliopsida</taxon>
        <taxon>eudicotyledons</taxon>
        <taxon>Gunneridae</taxon>
        <taxon>Pentapetalae</taxon>
        <taxon>rosids</taxon>
        <taxon>fabids</taxon>
        <taxon>Fabales</taxon>
        <taxon>Fabaceae</taxon>
        <taxon>Caesalpinioideae</taxon>
        <taxon>Cassia clade</taxon>
        <taxon>Senna</taxon>
    </lineage>
</organism>
<reference evidence="1" key="1">
    <citation type="submission" date="2020-09" db="EMBL/GenBank/DDBJ databases">
        <title>Genome-Enabled Discovery of Anthraquinone Biosynthesis in Senna tora.</title>
        <authorList>
            <person name="Kang S.-H."/>
            <person name="Pandey R.P."/>
            <person name="Lee C.-M."/>
            <person name="Sim J.-S."/>
            <person name="Jeong J.-T."/>
            <person name="Choi B.-S."/>
            <person name="Jung M."/>
            <person name="Ginzburg D."/>
            <person name="Zhao K."/>
            <person name="Won S.Y."/>
            <person name="Oh T.-J."/>
            <person name="Yu Y."/>
            <person name="Kim N.-H."/>
            <person name="Lee O.R."/>
            <person name="Lee T.-H."/>
            <person name="Bashyal P."/>
            <person name="Kim T.-S."/>
            <person name="Lee W.-H."/>
            <person name="Kawkins C."/>
            <person name="Kim C.-K."/>
            <person name="Kim J.S."/>
            <person name="Ahn B.O."/>
            <person name="Rhee S.Y."/>
            <person name="Sohng J.K."/>
        </authorList>
    </citation>
    <scope>NUCLEOTIDE SEQUENCE</scope>
    <source>
        <tissue evidence="1">Leaf</tissue>
    </source>
</reference>
<dbReference type="EMBL" id="JAAIUW010000009">
    <property type="protein sequence ID" value="KAF7817219.1"/>
    <property type="molecule type" value="Genomic_DNA"/>
</dbReference>
<sequence length="38" mass="4425">MGYEMRVRRRWDKAARGVERPGRRGSSARRAEAVVCFT</sequence>
<gene>
    <name evidence="1" type="ORF">G2W53_031188</name>
</gene>
<accession>A0A834WHI0</accession>
<protein>
    <submittedName>
        <fullName evidence="1">Uncharacterized protein</fullName>
    </submittedName>
</protein>
<keyword evidence="2" id="KW-1185">Reference proteome</keyword>
<proteinExistence type="predicted"/>
<name>A0A834WHI0_9FABA</name>